<dbReference type="PANTHER" id="PTHR24273:SF32">
    <property type="entry name" value="HYALIN"/>
    <property type="match status" value="1"/>
</dbReference>
<dbReference type="InterPro" id="IPR013783">
    <property type="entry name" value="Ig-like_fold"/>
</dbReference>
<keyword evidence="1" id="KW-0677">Repeat</keyword>
<dbReference type="PANTHER" id="PTHR24273">
    <property type="entry name" value="FI04643P-RELATED"/>
    <property type="match status" value="1"/>
</dbReference>
<dbReference type="AlphaFoldDB" id="A0A2P2CD55"/>
<feature type="domain" description="HYR" evidence="2">
    <location>
        <begin position="816"/>
        <end position="897"/>
    </location>
</feature>
<reference evidence="3" key="1">
    <citation type="submission" date="2015-08" db="EMBL/GenBank/DDBJ databases">
        <authorList>
            <person name="Babu N.S."/>
            <person name="Beckwith C.J."/>
            <person name="Beseler K.G."/>
            <person name="Brison A."/>
            <person name="Carone J.V."/>
            <person name="Caskin T.P."/>
            <person name="Diamond M."/>
            <person name="Durham M.E."/>
            <person name="Foxe J.M."/>
            <person name="Go M."/>
            <person name="Henderson B.A."/>
            <person name="Jones I.B."/>
            <person name="McGettigan J.A."/>
            <person name="Micheletti S.J."/>
            <person name="Nasrallah M.E."/>
            <person name="Ortiz D."/>
            <person name="Piller C.R."/>
            <person name="Privatt S.R."/>
            <person name="Schneider S.L."/>
            <person name="Sharp S."/>
            <person name="Smith T.C."/>
            <person name="Stanton J.D."/>
            <person name="Ullery H.E."/>
            <person name="Wilson R.J."/>
            <person name="Serrano M.G."/>
            <person name="Buck G."/>
            <person name="Lee V."/>
            <person name="Wang Y."/>
            <person name="Carvalho R."/>
            <person name="Voegtly L."/>
            <person name="Shi R."/>
            <person name="Duckworth R."/>
            <person name="Johnson A."/>
            <person name="Loviza R."/>
            <person name="Walstead R."/>
            <person name="Shah Z."/>
            <person name="Kiflezghi M."/>
            <person name="Wade K."/>
            <person name="Ball S.L."/>
            <person name="Bradley K.W."/>
            <person name="Asai D.J."/>
            <person name="Bowman C.A."/>
            <person name="Russell D.A."/>
            <person name="Pope W.H."/>
            <person name="Jacobs-Sera D."/>
            <person name="Hendrix R.W."/>
            <person name="Hatfull G.F."/>
        </authorList>
    </citation>
    <scope>NUCLEOTIDE SEQUENCE</scope>
</reference>
<organism evidence="3">
    <name type="scientific">metagenome</name>
    <dbReference type="NCBI Taxonomy" id="256318"/>
    <lineage>
        <taxon>unclassified sequences</taxon>
        <taxon>metagenomes</taxon>
    </lineage>
</organism>
<name>A0A2P2CD55_9ZZZZ</name>
<dbReference type="Gene3D" id="2.60.40.10">
    <property type="entry name" value="Immunoglobulins"/>
    <property type="match status" value="5"/>
</dbReference>
<feature type="domain" description="HYR" evidence="2">
    <location>
        <begin position="254"/>
        <end position="340"/>
    </location>
</feature>
<dbReference type="InterPro" id="IPR003410">
    <property type="entry name" value="HYR_dom"/>
</dbReference>
<dbReference type="NCBIfam" id="NF038114">
    <property type="entry name" value="rightmost"/>
    <property type="match status" value="1"/>
</dbReference>
<dbReference type="PROSITE" id="PS50825">
    <property type="entry name" value="HYR"/>
    <property type="match status" value="4"/>
</dbReference>
<sequence length="1010" mass="99503">MSSTPLRVLGSNAAADLVAVLGRSLSRNGALRRCLAVALAAALVVLAVPGAAQADTVSNTVVAGGSPTVAVGESTSIGYSIQNTNSNNSTDPQNSCNPADATSARLTIVAPASVTVTPASRIFTACGTTQTFDFSGTTPGSYAITATVTDTGVGTYTTSGAAFTLVVTRPLVVNTPPTVTITNVSGGAAYEFGNVPLARCNVTDAQDGNTSFDASLSGISGPRAAEGLGSQTASCTYDDAGGLSAQASATYSIVDTIKPQVTVVAPAPTEATGATTPVTFSATAFDAVDGIRPVTCKTAGGTVYAPGDSFPVGTSALTCSATDKAGNTGASDPFDVVVTDTTAPDVTTPANIVVGNDAANVTYPDATAADLVDGAVPASCEPASGTTFALGTTTVTCSATDAAGNTGTNSFTVEVQDVTKPVVTVPGDTIVEATSADGATVTYADVSAEDDVDGELSATCTQASGTVFPLGTTTVTCSAEDAAGNRGDSSFTVTVSDTTAPAVTAPDNIAKEATSAAGASAAFTATASDAVDGSVDTICDPASGATFALGSTTVTCTATDAAGNRGSDTFTVTVRDTTAPVVTVPADTTAEATGPNGAQVVYGDVSATDIVDGSLNPSCSKASDTVFGLGTTTVTCTAIDAANNKGTSSFTVTVVDTTAPDVQAPANLVVGNTSGTGADNVVYTGASAQDLVSGNLPVSCTPASGSTFPLGTTTVTCTATDAADNTGTATFTIEVQDQTKPTVTVPADLTAEATGPNGATVSYIGVTAVDDVDGPLSATCSKASGTVFPLGTTTVTCSATDIAGNTGDNTFTVRVQDTLAPNLTVAASKSVAATSANGAAVSYSAPTAIDIVDGSVAATCDRASGSIFPLGTTTVTCTAKDAAGNIGTESFTVTVTASWSNVLQPVSVDGSSVFKLGSTVPVKFQLTGASAQISNLTGRLYLQRVGPGATGTVLEAISTSNATTGNLFRYDGTSGQYIFNLATKTLSVGTYQLRINLGDGVLRTVNISLK</sequence>
<proteinExistence type="predicted"/>
<evidence type="ECO:0000256" key="1">
    <source>
        <dbReference type="ARBA" id="ARBA00022737"/>
    </source>
</evidence>
<accession>A0A2P2CD55</accession>
<evidence type="ECO:0000313" key="3">
    <source>
        <dbReference type="EMBL" id="CUR59907.1"/>
    </source>
</evidence>
<gene>
    <name evidence="3" type="ORF">NOCA2690025</name>
</gene>
<feature type="domain" description="HYR" evidence="2">
    <location>
        <begin position="416"/>
        <end position="497"/>
    </location>
</feature>
<dbReference type="InterPro" id="IPR006311">
    <property type="entry name" value="TAT_signal"/>
</dbReference>
<feature type="domain" description="HYR" evidence="2">
    <location>
        <begin position="655"/>
        <end position="737"/>
    </location>
</feature>
<dbReference type="Pfam" id="PF02494">
    <property type="entry name" value="HYR"/>
    <property type="match status" value="8"/>
</dbReference>
<dbReference type="PROSITE" id="PS51318">
    <property type="entry name" value="TAT"/>
    <property type="match status" value="1"/>
</dbReference>
<protein>
    <recommendedName>
        <fullName evidence="2">HYR domain-containing protein</fullName>
    </recommendedName>
</protein>
<dbReference type="EMBL" id="CZKA01000066">
    <property type="protein sequence ID" value="CUR59907.1"/>
    <property type="molecule type" value="Genomic_DNA"/>
</dbReference>
<evidence type="ECO:0000259" key="2">
    <source>
        <dbReference type="PROSITE" id="PS50825"/>
    </source>
</evidence>